<organism evidence="2 3">
    <name type="scientific">Arenibacter echinorum</name>
    <dbReference type="NCBI Taxonomy" id="440515"/>
    <lineage>
        <taxon>Bacteria</taxon>
        <taxon>Pseudomonadati</taxon>
        <taxon>Bacteroidota</taxon>
        <taxon>Flavobacteriia</taxon>
        <taxon>Flavobacteriales</taxon>
        <taxon>Flavobacteriaceae</taxon>
        <taxon>Arenibacter</taxon>
    </lineage>
</organism>
<sequence length="147" mass="15537">MHKIVKIILVVLGAIGAILWFQLPSTDVPATEAINNGSMNFMFIITYLLLGIAIAASVLFGLMNLLTSKGALKKTLIGVGGLLVVVIISYALANGTDVNLEEMAKKGVPTTESTVKTIGMGLNVFFILTIIAVGAMLWSGVKKMISK</sequence>
<dbReference type="RefSeq" id="WP_111623702.1">
    <property type="nucleotide sequence ID" value="NZ_QLLN01000004.1"/>
</dbReference>
<comment type="caution">
    <text evidence="2">The sequence shown here is derived from an EMBL/GenBank/DDBJ whole genome shotgun (WGS) entry which is preliminary data.</text>
</comment>
<protein>
    <submittedName>
        <fullName evidence="2">Uncharacterized protein</fullName>
    </submittedName>
</protein>
<proteinExistence type="predicted"/>
<feature type="transmembrane region" description="Helical" evidence="1">
    <location>
        <begin position="118"/>
        <end position="141"/>
    </location>
</feature>
<keyword evidence="1" id="KW-1133">Transmembrane helix</keyword>
<reference evidence="2 3" key="1">
    <citation type="submission" date="2018-06" db="EMBL/GenBank/DDBJ databases">
        <title>Genomic Encyclopedia of Archaeal and Bacterial Type Strains, Phase II (KMG-II): from individual species to whole genera.</title>
        <authorList>
            <person name="Goeker M."/>
        </authorList>
    </citation>
    <scope>NUCLEOTIDE SEQUENCE [LARGE SCALE GENOMIC DNA]</scope>
    <source>
        <strain evidence="2 3">DSM 23522</strain>
    </source>
</reference>
<feature type="transmembrane region" description="Helical" evidence="1">
    <location>
        <begin position="7"/>
        <end position="23"/>
    </location>
</feature>
<keyword evidence="1" id="KW-0812">Transmembrane</keyword>
<feature type="transmembrane region" description="Helical" evidence="1">
    <location>
        <begin position="75"/>
        <end position="93"/>
    </location>
</feature>
<dbReference type="AlphaFoldDB" id="A0A327R4Y3"/>
<dbReference type="Proteomes" id="UP000249696">
    <property type="component" value="Unassembled WGS sequence"/>
</dbReference>
<accession>A0A327R4Y3</accession>
<keyword evidence="1" id="KW-0472">Membrane</keyword>
<keyword evidence="3" id="KW-1185">Reference proteome</keyword>
<evidence type="ECO:0000313" key="2">
    <source>
        <dbReference type="EMBL" id="RAJ11285.1"/>
    </source>
</evidence>
<evidence type="ECO:0000256" key="1">
    <source>
        <dbReference type="SAM" id="Phobius"/>
    </source>
</evidence>
<feature type="transmembrane region" description="Helical" evidence="1">
    <location>
        <begin position="43"/>
        <end position="63"/>
    </location>
</feature>
<gene>
    <name evidence="2" type="ORF">LV92_02209</name>
</gene>
<dbReference type="OrthoDB" id="1449378at2"/>
<dbReference type="EMBL" id="QLLN01000004">
    <property type="protein sequence ID" value="RAJ11285.1"/>
    <property type="molecule type" value="Genomic_DNA"/>
</dbReference>
<name>A0A327R4Y3_9FLAO</name>
<evidence type="ECO:0000313" key="3">
    <source>
        <dbReference type="Proteomes" id="UP000249696"/>
    </source>
</evidence>